<dbReference type="Proteomes" id="UP001626550">
    <property type="component" value="Unassembled WGS sequence"/>
</dbReference>
<gene>
    <name evidence="2" type="ORF">Ciccas_002408</name>
</gene>
<feature type="domain" description="MULE transposase" evidence="1">
    <location>
        <begin position="24"/>
        <end position="120"/>
    </location>
</feature>
<comment type="caution">
    <text evidence="2">The sequence shown here is derived from an EMBL/GenBank/DDBJ whole genome shotgun (WGS) entry which is preliminary data.</text>
</comment>
<name>A0ABD2QHA3_9PLAT</name>
<dbReference type="AlphaFoldDB" id="A0ABD2QHA3"/>
<dbReference type="EMBL" id="JBJKFK010000190">
    <property type="protein sequence ID" value="KAL3318916.1"/>
    <property type="molecule type" value="Genomic_DNA"/>
</dbReference>
<reference evidence="2 3" key="1">
    <citation type="submission" date="2024-11" db="EMBL/GenBank/DDBJ databases">
        <title>Adaptive evolution of stress response genes in parasites aligns with host niche diversity.</title>
        <authorList>
            <person name="Hahn C."/>
            <person name="Resl P."/>
        </authorList>
    </citation>
    <scope>NUCLEOTIDE SEQUENCE [LARGE SCALE GENOMIC DNA]</scope>
    <source>
        <strain evidence="2">EGGRZ-B1_66</strain>
        <tissue evidence="2">Body</tissue>
    </source>
</reference>
<protein>
    <recommendedName>
        <fullName evidence="1">MULE transposase domain-containing protein</fullName>
    </recommendedName>
</protein>
<proteinExistence type="predicted"/>
<evidence type="ECO:0000313" key="3">
    <source>
        <dbReference type="Proteomes" id="UP001626550"/>
    </source>
</evidence>
<accession>A0ABD2QHA3</accession>
<organism evidence="2 3">
    <name type="scientific">Cichlidogyrus casuarinus</name>
    <dbReference type="NCBI Taxonomy" id="1844966"/>
    <lineage>
        <taxon>Eukaryota</taxon>
        <taxon>Metazoa</taxon>
        <taxon>Spiralia</taxon>
        <taxon>Lophotrochozoa</taxon>
        <taxon>Platyhelminthes</taxon>
        <taxon>Monogenea</taxon>
        <taxon>Monopisthocotylea</taxon>
        <taxon>Dactylogyridea</taxon>
        <taxon>Ancyrocephalidae</taxon>
        <taxon>Cichlidogyrus</taxon>
    </lineage>
</organism>
<keyword evidence="3" id="KW-1185">Reference proteome</keyword>
<sequence>MEYVFIRTSAMKAMSKHPRSSLLVAMDTTYGICDNYVLTMIITSVPGGSYPLCMMFHKKENAEAYCLLLLFLIASDPCPFGGQGMPKYILTDDSKAESSAIESILHESEHILCLVHVLRNIRGYPCLKGHKASFEKLASTAIISTNFDQVKSSLEEIAKLPTGHEGAAILLHRLEKSCTKIFSIFRPTDIGFCFSTNG</sequence>
<dbReference type="InterPro" id="IPR018289">
    <property type="entry name" value="MULE_transposase_dom"/>
</dbReference>
<dbReference type="Pfam" id="PF10551">
    <property type="entry name" value="MULE"/>
    <property type="match status" value="1"/>
</dbReference>
<evidence type="ECO:0000313" key="2">
    <source>
        <dbReference type="EMBL" id="KAL3318916.1"/>
    </source>
</evidence>
<evidence type="ECO:0000259" key="1">
    <source>
        <dbReference type="Pfam" id="PF10551"/>
    </source>
</evidence>